<evidence type="ECO:0000313" key="2">
    <source>
        <dbReference type="EMBL" id="EXJ84138.1"/>
    </source>
</evidence>
<dbReference type="EMBL" id="AMGY01000004">
    <property type="protein sequence ID" value="EXJ84138.1"/>
    <property type="molecule type" value="Genomic_DNA"/>
</dbReference>
<evidence type="ECO:0000313" key="3">
    <source>
        <dbReference type="Proteomes" id="UP000019478"/>
    </source>
</evidence>
<dbReference type="SUPFAM" id="SSF53335">
    <property type="entry name" value="S-adenosyl-L-methionine-dependent methyltransferases"/>
    <property type="match status" value="1"/>
</dbReference>
<dbReference type="STRING" id="1182542.W9XV73"/>
<evidence type="ECO:0000256" key="1">
    <source>
        <dbReference type="SAM" id="MobiDB-lite"/>
    </source>
</evidence>
<keyword evidence="3" id="KW-1185">Reference proteome</keyword>
<evidence type="ECO:0008006" key="4">
    <source>
        <dbReference type="Google" id="ProtNLM"/>
    </source>
</evidence>
<accession>W9XV73</accession>
<dbReference type="Gene3D" id="3.40.50.150">
    <property type="entry name" value="Vaccinia Virus protein VP39"/>
    <property type="match status" value="1"/>
</dbReference>
<dbReference type="OrthoDB" id="2013972at2759"/>
<feature type="compositionally biased region" description="Acidic residues" evidence="1">
    <location>
        <begin position="22"/>
        <end position="36"/>
    </location>
</feature>
<dbReference type="RefSeq" id="XP_007733123.1">
    <property type="nucleotide sequence ID" value="XM_007734933.1"/>
</dbReference>
<dbReference type="GO" id="GO:0008168">
    <property type="term" value="F:methyltransferase activity"/>
    <property type="evidence" value="ECO:0007669"/>
    <property type="project" value="TreeGrafter"/>
</dbReference>
<dbReference type="PANTHER" id="PTHR43591">
    <property type="entry name" value="METHYLTRANSFERASE"/>
    <property type="match status" value="1"/>
</dbReference>
<dbReference type="Pfam" id="PF13489">
    <property type="entry name" value="Methyltransf_23"/>
    <property type="match status" value="1"/>
</dbReference>
<dbReference type="GeneID" id="19168923"/>
<dbReference type="Proteomes" id="UP000019478">
    <property type="component" value="Unassembled WGS sequence"/>
</dbReference>
<dbReference type="PANTHER" id="PTHR43591:SF105">
    <property type="entry name" value="METHYLTRANSFERASE DOMAIN-CONTAINING PROTEIN-RELATED"/>
    <property type="match status" value="1"/>
</dbReference>
<reference evidence="2 3" key="1">
    <citation type="submission" date="2013-03" db="EMBL/GenBank/DDBJ databases">
        <title>The Genome Sequence of Capronia epimyces CBS 606.96.</title>
        <authorList>
            <consortium name="The Broad Institute Genomics Platform"/>
            <person name="Cuomo C."/>
            <person name="de Hoog S."/>
            <person name="Gorbushina A."/>
            <person name="Walker B."/>
            <person name="Young S.K."/>
            <person name="Zeng Q."/>
            <person name="Gargeya S."/>
            <person name="Fitzgerald M."/>
            <person name="Haas B."/>
            <person name="Abouelleil A."/>
            <person name="Allen A.W."/>
            <person name="Alvarado L."/>
            <person name="Arachchi H.M."/>
            <person name="Berlin A.M."/>
            <person name="Chapman S.B."/>
            <person name="Gainer-Dewar J."/>
            <person name="Goldberg J."/>
            <person name="Griggs A."/>
            <person name="Gujja S."/>
            <person name="Hansen M."/>
            <person name="Howarth C."/>
            <person name="Imamovic A."/>
            <person name="Ireland A."/>
            <person name="Larimer J."/>
            <person name="McCowan C."/>
            <person name="Murphy C."/>
            <person name="Pearson M."/>
            <person name="Poon T.W."/>
            <person name="Priest M."/>
            <person name="Roberts A."/>
            <person name="Saif S."/>
            <person name="Shea T."/>
            <person name="Sisk P."/>
            <person name="Sykes S."/>
            <person name="Wortman J."/>
            <person name="Nusbaum C."/>
            <person name="Birren B."/>
        </authorList>
    </citation>
    <scope>NUCLEOTIDE SEQUENCE [LARGE SCALE GENOMIC DNA]</scope>
    <source>
        <strain evidence="2 3">CBS 606.96</strain>
    </source>
</reference>
<protein>
    <recommendedName>
        <fullName evidence="4">S-adenosyl-L-methionine-dependent methyltransferase</fullName>
    </recommendedName>
</protein>
<name>W9XV73_9EURO</name>
<organism evidence="2 3">
    <name type="scientific">Capronia epimyces CBS 606.96</name>
    <dbReference type="NCBI Taxonomy" id="1182542"/>
    <lineage>
        <taxon>Eukaryota</taxon>
        <taxon>Fungi</taxon>
        <taxon>Dikarya</taxon>
        <taxon>Ascomycota</taxon>
        <taxon>Pezizomycotina</taxon>
        <taxon>Eurotiomycetes</taxon>
        <taxon>Chaetothyriomycetidae</taxon>
        <taxon>Chaetothyriales</taxon>
        <taxon>Herpotrichiellaceae</taxon>
        <taxon>Capronia</taxon>
    </lineage>
</organism>
<sequence>MTSPSRSPPRSPAPELIPDPHAEEEEREARDDDDAGYDSGSIQTATTSVNSSIFDWVYENGRRYHSYRPTQYVLPNDEEEQDRLDLTHHLFTLVLQGGYCMTRLDSPEAILDVGTGTGIWAIDMADLYPSAIVTGTDLSPIQPQWVPPNARFEVDDANEEWTFPEQHFDFIHARTICAGIRDFPQFLAKCYAHLKPGGKIEVSEGRANFFCDDDTFPADSYTRTWLDELHRCAALVHLDIDHIPKVPEELERAGFVSVEFVQKHVPVGTWPKDKSLKVIGKIFREQFVASALEAYSLKLLCEVGNWSLPEFQVLCANVRRELTENKMHLYTFWSVASRRHPSMPRELC</sequence>
<dbReference type="HOGENOM" id="CLU_010595_0_2_1"/>
<comment type="caution">
    <text evidence="2">The sequence shown here is derived from an EMBL/GenBank/DDBJ whole genome shotgun (WGS) entry which is preliminary data.</text>
</comment>
<proteinExistence type="predicted"/>
<dbReference type="AlphaFoldDB" id="W9XV73"/>
<dbReference type="InterPro" id="IPR029063">
    <property type="entry name" value="SAM-dependent_MTases_sf"/>
</dbReference>
<feature type="region of interest" description="Disordered" evidence="1">
    <location>
        <begin position="1"/>
        <end position="44"/>
    </location>
</feature>
<gene>
    <name evidence="2" type="ORF">A1O3_04805</name>
</gene>
<feature type="compositionally biased region" description="Pro residues" evidence="1">
    <location>
        <begin position="1"/>
        <end position="17"/>
    </location>
</feature>
<dbReference type="CDD" id="cd02440">
    <property type="entry name" value="AdoMet_MTases"/>
    <property type="match status" value="1"/>
</dbReference>
<dbReference type="eggNOG" id="ENOG502QSKG">
    <property type="taxonomic scope" value="Eukaryota"/>
</dbReference>